<keyword evidence="2" id="KW-0472">Membrane</keyword>
<dbReference type="Proteomes" id="UP000501753">
    <property type="component" value="Chromosome"/>
</dbReference>
<name>A0A3Q9KQ39_STRGD</name>
<evidence type="ECO:0000313" key="3">
    <source>
        <dbReference type="EMBL" id="AZS83438.1"/>
    </source>
</evidence>
<proteinExistence type="predicted"/>
<reference evidence="4 6" key="1">
    <citation type="submission" date="2018-04" db="EMBL/GenBank/DDBJ databases">
        <title>Complete genome sequences of Streptomyces griseoviridis K61 and characterization of antagonistic properties of biological control agents.</title>
        <authorList>
            <person name="Mariita R.M."/>
            <person name="Sello J.K."/>
        </authorList>
    </citation>
    <scope>NUCLEOTIDE SEQUENCE [LARGE SCALE GENOMIC DNA]</scope>
    <source>
        <strain evidence="4 6">K61</strain>
    </source>
</reference>
<dbReference type="KEGG" id="sgd:ELQ87_03370"/>
<dbReference type="OrthoDB" id="4330154at2"/>
<gene>
    <name evidence="4" type="ORF">DDJ31_35985</name>
    <name evidence="3" type="ORF">ELQ87_03370</name>
</gene>
<evidence type="ECO:0000256" key="1">
    <source>
        <dbReference type="SAM" id="MobiDB-lite"/>
    </source>
</evidence>
<dbReference type="InterPro" id="IPR045513">
    <property type="entry name" value="DUF6479"/>
</dbReference>
<dbReference type="RefSeq" id="WP_127176349.1">
    <property type="nucleotide sequence ID" value="NZ_CP029078.1"/>
</dbReference>
<feature type="compositionally biased region" description="Basic and acidic residues" evidence="1">
    <location>
        <begin position="85"/>
        <end position="100"/>
    </location>
</feature>
<keyword evidence="6" id="KW-1185">Reference proteome</keyword>
<feature type="transmembrane region" description="Helical" evidence="2">
    <location>
        <begin position="38"/>
        <end position="57"/>
    </location>
</feature>
<keyword evidence="2" id="KW-0812">Transmembrane</keyword>
<dbReference type="Pfam" id="PF20087">
    <property type="entry name" value="DUF6479"/>
    <property type="match status" value="1"/>
</dbReference>
<reference evidence="3 5" key="2">
    <citation type="submission" date="2018-12" db="EMBL/GenBank/DDBJ databases">
        <title>Streptomyces griseoviridis F1-27 complete genome.</title>
        <authorList>
            <person name="Mariita R.M."/>
            <person name="Sello J.K."/>
        </authorList>
    </citation>
    <scope>NUCLEOTIDE SEQUENCE [LARGE SCALE GENOMIC DNA]</scope>
    <source>
        <strain evidence="3 5">F1-27</strain>
    </source>
</reference>
<dbReference type="Proteomes" id="UP000271291">
    <property type="component" value="Chromosome"/>
</dbReference>
<keyword evidence="2" id="KW-1133">Transmembrane helix</keyword>
<organism evidence="3 5">
    <name type="scientific">Streptomyces griseoviridis</name>
    <dbReference type="NCBI Taxonomy" id="45398"/>
    <lineage>
        <taxon>Bacteria</taxon>
        <taxon>Bacillati</taxon>
        <taxon>Actinomycetota</taxon>
        <taxon>Actinomycetes</taxon>
        <taxon>Kitasatosporales</taxon>
        <taxon>Streptomycetaceae</taxon>
        <taxon>Streptomyces</taxon>
    </lineage>
</organism>
<protein>
    <submittedName>
        <fullName evidence="3">Uncharacterized protein</fullName>
    </submittedName>
</protein>
<dbReference type="AlphaFoldDB" id="A0A3Q9KQ39"/>
<evidence type="ECO:0000313" key="4">
    <source>
        <dbReference type="EMBL" id="QCN89709.1"/>
    </source>
</evidence>
<accession>A0A3Q9KQ39</accession>
<dbReference type="EMBL" id="CP034687">
    <property type="protein sequence ID" value="AZS83438.1"/>
    <property type="molecule type" value="Genomic_DNA"/>
</dbReference>
<sequence>MTPPIISAATTLTASPFGTPRAVSPVAATQIAFPTVAAAVVPFAVGLLVVLGLIWAVRRGIRARRGEPGPPDPAEQPRLPATGPVREEQRTREPDDDPRA</sequence>
<evidence type="ECO:0000313" key="6">
    <source>
        <dbReference type="Proteomes" id="UP000501753"/>
    </source>
</evidence>
<evidence type="ECO:0000313" key="5">
    <source>
        <dbReference type="Proteomes" id="UP000271291"/>
    </source>
</evidence>
<dbReference type="EMBL" id="CP029078">
    <property type="protein sequence ID" value="QCN89709.1"/>
    <property type="molecule type" value="Genomic_DNA"/>
</dbReference>
<evidence type="ECO:0000256" key="2">
    <source>
        <dbReference type="SAM" id="Phobius"/>
    </source>
</evidence>
<feature type="region of interest" description="Disordered" evidence="1">
    <location>
        <begin position="63"/>
        <end position="100"/>
    </location>
</feature>